<dbReference type="PANTHER" id="PTHR43667:SF1">
    <property type="entry name" value="CYCLOPROPANE-FATTY-ACYL-PHOSPHOLIPID SYNTHASE"/>
    <property type="match status" value="1"/>
</dbReference>
<evidence type="ECO:0000256" key="2">
    <source>
        <dbReference type="ARBA" id="ARBA00022603"/>
    </source>
</evidence>
<keyword evidence="7" id="KW-1185">Reference proteome</keyword>
<keyword evidence="2 6" id="KW-0489">Methyltransferase</keyword>
<comment type="similarity">
    <text evidence="1">Belongs to the CFA/CMAS family.</text>
</comment>
<evidence type="ECO:0000256" key="3">
    <source>
        <dbReference type="ARBA" id="ARBA00022679"/>
    </source>
</evidence>
<dbReference type="AlphaFoldDB" id="A0A1L3ZZT0"/>
<evidence type="ECO:0000313" key="7">
    <source>
        <dbReference type="Proteomes" id="UP000182063"/>
    </source>
</evidence>
<evidence type="ECO:0000313" key="6">
    <source>
        <dbReference type="EMBL" id="API61122.1"/>
    </source>
</evidence>
<dbReference type="EMBL" id="CP018221">
    <property type="protein sequence ID" value="API61122.1"/>
    <property type="molecule type" value="Genomic_DNA"/>
</dbReference>
<keyword evidence="3 6" id="KW-0808">Transferase</keyword>
<reference evidence="7" key="1">
    <citation type="submission" date="2016-11" db="EMBL/GenBank/DDBJ databases">
        <title>Complete Genome Sequence of alachlor-degrading Sphingomonas sp. strain JJ-A5.</title>
        <authorList>
            <person name="Lee H."/>
            <person name="Ka J.-O."/>
        </authorList>
    </citation>
    <scope>NUCLEOTIDE SEQUENCE [LARGE SCALE GENOMIC DNA]</scope>
    <source>
        <strain evidence="7">JJ-A5</strain>
    </source>
</reference>
<keyword evidence="4" id="KW-0949">S-adenosyl-L-methionine</keyword>
<evidence type="ECO:0000256" key="4">
    <source>
        <dbReference type="ARBA" id="ARBA00022691"/>
    </source>
</evidence>
<dbReference type="PIRSF" id="PIRSF003085">
    <property type="entry name" value="CMAS"/>
    <property type="match status" value="1"/>
</dbReference>
<dbReference type="Pfam" id="PF02353">
    <property type="entry name" value="CMAS"/>
    <property type="match status" value="1"/>
</dbReference>
<accession>A0A1L3ZZT0</accession>
<dbReference type="InterPro" id="IPR029063">
    <property type="entry name" value="SAM-dependent_MTases_sf"/>
</dbReference>
<name>A0A1L3ZZT0_9SPHN</name>
<dbReference type="Gene3D" id="3.40.50.150">
    <property type="entry name" value="Vaccinia Virus protein VP39"/>
    <property type="match status" value="1"/>
</dbReference>
<dbReference type="RefSeq" id="WP_072598766.1">
    <property type="nucleotide sequence ID" value="NZ_CP018221.1"/>
</dbReference>
<dbReference type="InterPro" id="IPR050723">
    <property type="entry name" value="CFA/CMAS"/>
</dbReference>
<organism evidence="6 7">
    <name type="scientific">Tardibacter chloracetimidivorans</name>
    <dbReference type="NCBI Taxonomy" id="1921510"/>
    <lineage>
        <taxon>Bacteria</taxon>
        <taxon>Pseudomonadati</taxon>
        <taxon>Pseudomonadota</taxon>
        <taxon>Alphaproteobacteria</taxon>
        <taxon>Sphingomonadales</taxon>
        <taxon>Sphingomonadaceae</taxon>
        <taxon>Tardibacter</taxon>
    </lineage>
</organism>
<proteinExistence type="inferred from homology"/>
<keyword evidence="5" id="KW-0443">Lipid metabolism</keyword>
<evidence type="ECO:0000256" key="5">
    <source>
        <dbReference type="ARBA" id="ARBA00023098"/>
    </source>
</evidence>
<sequence>MMLLDRLLKRLIREGELVTTWPDGSTTRYGSPTPGRAPVAITIASPTAARRIATNPMLAAGEEFMSGGLRVPDDDILPLLDLVSHNMRWEWGNRARMLLSSGQRWLSGLTQLNDAVRSKKNVAHHYDLSDRLYDLFLDADRQYSCAYFTDRDNSLEQAQTDKKAHIAAKLCLKPGQRVLDIGCGWGGLALYLNRVADVDVLGITLSEEQFAVAQRRAAEAGVSDRVKFQLVDYRALAGQFDRIVSVGMFEHVGLPNYRRFCEVVRDRMTDDGVALLHTIGRADGPGVTDPWTRKYIFPGGYSPALSEVLPAIEQSWLWVTDVEVLRLHYAYTIEHWYARARAARDRIVALYDERFYRMWTFYLAGAITAFRNDGHCNFQIQLARKRDSVPLTRDYIAGAEAQYRAKG</sequence>
<dbReference type="STRING" id="1921510.BSL82_12265"/>
<dbReference type="PANTHER" id="PTHR43667">
    <property type="entry name" value="CYCLOPROPANE-FATTY-ACYL-PHOSPHOLIPID SYNTHASE"/>
    <property type="match status" value="1"/>
</dbReference>
<evidence type="ECO:0000256" key="1">
    <source>
        <dbReference type="ARBA" id="ARBA00010815"/>
    </source>
</evidence>
<dbReference type="GO" id="GO:0032259">
    <property type="term" value="P:methylation"/>
    <property type="evidence" value="ECO:0007669"/>
    <property type="project" value="UniProtKB-KW"/>
</dbReference>
<dbReference type="CDD" id="cd02440">
    <property type="entry name" value="AdoMet_MTases"/>
    <property type="match status" value="1"/>
</dbReference>
<dbReference type="GO" id="GO:0008610">
    <property type="term" value="P:lipid biosynthetic process"/>
    <property type="evidence" value="ECO:0007669"/>
    <property type="project" value="InterPro"/>
</dbReference>
<protein>
    <submittedName>
        <fullName evidence="6">SAM-dependent methyltransferase</fullName>
    </submittedName>
</protein>
<dbReference type="Proteomes" id="UP000182063">
    <property type="component" value="Chromosome"/>
</dbReference>
<dbReference type="GO" id="GO:0008168">
    <property type="term" value="F:methyltransferase activity"/>
    <property type="evidence" value="ECO:0007669"/>
    <property type="project" value="UniProtKB-KW"/>
</dbReference>
<dbReference type="SUPFAM" id="SSF53335">
    <property type="entry name" value="S-adenosyl-L-methionine-dependent methyltransferases"/>
    <property type="match status" value="1"/>
</dbReference>
<gene>
    <name evidence="6" type="ORF">BSL82_12265</name>
</gene>
<dbReference type="InterPro" id="IPR003333">
    <property type="entry name" value="CMAS"/>
</dbReference>
<dbReference type="KEGG" id="sphj:BSL82_12265"/>